<organism evidence="3 4">
    <name type="scientific">Hyaloscypha bicolor E</name>
    <dbReference type="NCBI Taxonomy" id="1095630"/>
    <lineage>
        <taxon>Eukaryota</taxon>
        <taxon>Fungi</taxon>
        <taxon>Dikarya</taxon>
        <taxon>Ascomycota</taxon>
        <taxon>Pezizomycotina</taxon>
        <taxon>Leotiomycetes</taxon>
        <taxon>Helotiales</taxon>
        <taxon>Hyaloscyphaceae</taxon>
        <taxon>Hyaloscypha</taxon>
        <taxon>Hyaloscypha bicolor</taxon>
    </lineage>
</organism>
<dbReference type="Proteomes" id="UP000235371">
    <property type="component" value="Unassembled WGS sequence"/>
</dbReference>
<keyword evidence="4" id="KW-1185">Reference proteome</keyword>
<evidence type="ECO:0000256" key="1">
    <source>
        <dbReference type="SAM" id="MobiDB-lite"/>
    </source>
</evidence>
<dbReference type="InParanoid" id="A0A2J6T5D6"/>
<dbReference type="PANTHER" id="PTHR35910">
    <property type="entry name" value="2EXR DOMAIN-CONTAINING PROTEIN"/>
    <property type="match status" value="1"/>
</dbReference>
<dbReference type="InterPro" id="IPR045518">
    <property type="entry name" value="2EXR"/>
</dbReference>
<protein>
    <recommendedName>
        <fullName evidence="2">2EXR domain-containing protein</fullName>
    </recommendedName>
</protein>
<sequence length="343" mass="38276">MTLMDSSNVNAAGESPPNKDLGGLGCLHDDFPTDLKVETMPELFKPGDGKVGSDINEMPDMQDDARGGSSVTIKTEQRARFTLFPKLLFEIRTMIWDKTCKEPRIVEVEVRAYRNPHRPSQPSSIFDFEFRPPIDFGFTPLGPNPAVLHVCKESREQGLKHYARLLQRPLGDINHVPDTIIYMNHAEDTLCILPHNKVQPIDAGFYIAVTSGFPSNSAAARAAGQKVRRLVIPIPPTARFVDYPTMIILKCTCQLKEVVFATNWEAKPESQNGESSNSMHRSYANARNLMEPEDGADTEGDALIKGLRDHLDEMAKKYPNDPIPKERQAKVLFGTLTWTSIAT</sequence>
<proteinExistence type="predicted"/>
<feature type="region of interest" description="Disordered" evidence="1">
    <location>
        <begin position="1"/>
        <end position="24"/>
    </location>
</feature>
<evidence type="ECO:0000259" key="2">
    <source>
        <dbReference type="Pfam" id="PF20150"/>
    </source>
</evidence>
<feature type="domain" description="2EXR" evidence="2">
    <location>
        <begin position="81"/>
        <end position="190"/>
    </location>
</feature>
<evidence type="ECO:0000313" key="4">
    <source>
        <dbReference type="Proteomes" id="UP000235371"/>
    </source>
</evidence>
<dbReference type="EMBL" id="KZ613828">
    <property type="protein sequence ID" value="PMD58153.1"/>
    <property type="molecule type" value="Genomic_DNA"/>
</dbReference>
<accession>A0A2J6T5D6</accession>
<dbReference type="GeneID" id="36595066"/>
<gene>
    <name evidence="3" type="ORF">K444DRAFT_664654</name>
</gene>
<dbReference type="AlphaFoldDB" id="A0A2J6T5D6"/>
<dbReference type="PANTHER" id="PTHR35910:SF6">
    <property type="entry name" value="2EXR DOMAIN-CONTAINING PROTEIN"/>
    <property type="match status" value="1"/>
</dbReference>
<reference evidence="3 4" key="1">
    <citation type="submission" date="2016-04" db="EMBL/GenBank/DDBJ databases">
        <title>A degradative enzymes factory behind the ericoid mycorrhizal symbiosis.</title>
        <authorList>
            <consortium name="DOE Joint Genome Institute"/>
            <person name="Martino E."/>
            <person name="Morin E."/>
            <person name="Grelet G."/>
            <person name="Kuo A."/>
            <person name="Kohler A."/>
            <person name="Daghino S."/>
            <person name="Barry K."/>
            <person name="Choi C."/>
            <person name="Cichocki N."/>
            <person name="Clum A."/>
            <person name="Copeland A."/>
            <person name="Hainaut M."/>
            <person name="Haridas S."/>
            <person name="Labutti K."/>
            <person name="Lindquist E."/>
            <person name="Lipzen A."/>
            <person name="Khouja H.-R."/>
            <person name="Murat C."/>
            <person name="Ohm R."/>
            <person name="Olson A."/>
            <person name="Spatafora J."/>
            <person name="Veneault-Fourrey C."/>
            <person name="Henrissat B."/>
            <person name="Grigoriev I."/>
            <person name="Martin F."/>
            <person name="Perotto S."/>
        </authorList>
    </citation>
    <scope>NUCLEOTIDE SEQUENCE [LARGE SCALE GENOMIC DNA]</scope>
    <source>
        <strain evidence="3 4">E</strain>
    </source>
</reference>
<dbReference type="OrthoDB" id="3539199at2759"/>
<dbReference type="RefSeq" id="XP_024735057.1">
    <property type="nucleotide sequence ID" value="XM_024886990.1"/>
</dbReference>
<evidence type="ECO:0000313" key="3">
    <source>
        <dbReference type="EMBL" id="PMD58153.1"/>
    </source>
</evidence>
<dbReference type="Pfam" id="PF20150">
    <property type="entry name" value="2EXR"/>
    <property type="match status" value="1"/>
</dbReference>
<name>A0A2J6T5D6_9HELO</name>
<feature type="compositionally biased region" description="Polar residues" evidence="1">
    <location>
        <begin position="1"/>
        <end position="10"/>
    </location>
</feature>